<comment type="caution">
    <text evidence="1">The sequence shown here is derived from an EMBL/GenBank/DDBJ whole genome shotgun (WGS) entry which is preliminary data.</text>
</comment>
<reference evidence="1 2" key="1">
    <citation type="submission" date="2019-05" db="EMBL/GenBank/DDBJ databases">
        <title>Genome-based reclassification of Lactobacillus casei as Lactobacillus casei subsp. casei. subsp.nov., description of Lactobacillus casei subsp. zeae subsp. nov., and emended description of Lactobacillus casei.</title>
        <authorList>
            <person name="Huang C.-H."/>
        </authorList>
    </citation>
    <scope>NUCLEOTIDE SEQUENCE [LARGE SCALE GENOMIC DNA]</scope>
    <source>
        <strain evidence="1 2">CRBIP24.44</strain>
    </source>
</reference>
<name>A0A5R8LNP0_LACZE</name>
<evidence type="ECO:0008006" key="3">
    <source>
        <dbReference type="Google" id="ProtNLM"/>
    </source>
</evidence>
<dbReference type="RefSeq" id="WP_138131152.1">
    <property type="nucleotide sequence ID" value="NZ_VBWO01000008.1"/>
</dbReference>
<proteinExistence type="predicted"/>
<dbReference type="AlphaFoldDB" id="A0A5R8LNP0"/>
<gene>
    <name evidence="1" type="ORF">FEI15_09270</name>
</gene>
<dbReference type="EMBL" id="VBWO01000008">
    <property type="protein sequence ID" value="TLF38847.1"/>
    <property type="molecule type" value="Genomic_DNA"/>
</dbReference>
<protein>
    <recommendedName>
        <fullName evidence="3">Neutral/alkaline non-lysosomal ceramidase N-terminal domain-containing protein</fullName>
    </recommendedName>
</protein>
<evidence type="ECO:0000313" key="1">
    <source>
        <dbReference type="EMBL" id="TLF38847.1"/>
    </source>
</evidence>
<evidence type="ECO:0000313" key="2">
    <source>
        <dbReference type="Proteomes" id="UP000309885"/>
    </source>
</evidence>
<organism evidence="1 2">
    <name type="scientific">Lacticaseibacillus zeae</name>
    <name type="common">Lactobacillus zeae</name>
    <dbReference type="NCBI Taxonomy" id="57037"/>
    <lineage>
        <taxon>Bacteria</taxon>
        <taxon>Bacillati</taxon>
        <taxon>Bacillota</taxon>
        <taxon>Bacilli</taxon>
        <taxon>Lactobacillales</taxon>
        <taxon>Lactobacillaceae</taxon>
        <taxon>Lacticaseibacillus</taxon>
    </lineage>
</organism>
<sequence>MSARYTIGFAKEQFRISPHDFPLENYVDFNSPLYVRCFVLKGDPSLSLLSVEMTSLPTWAIKRLQKTVSSITEIPVKNIWISVTHSFSSPHLPNDEKRDPHRYHVIWEALKKSVQAAVVQANRAQQSFTLGRGVIQCPVNVNRNVQTRQGWWLGRNFDEYSNHEVRVFAFKLANGQMSLLFNYDLQSSVFDHLSDQSGMMHIDHDLVGEAAAMFEAKRPGSIGIFLPGAAGDQRPLLIGSRGTTRDQNQWLCTQQAKILKECLEQVVQNIQNWQQLYQVSSFQSDFKVPQKTTKVETFKLKPKSKAHFTNLDRSLSISLNGWHFNDWTILGTQPELNSAFGEKCRKQLHDDHAMLATLINGAIKYLPEQKDFDRITYQAQNAFIGIGADQIFLQNLKK</sequence>
<dbReference type="Proteomes" id="UP000309885">
    <property type="component" value="Unassembled WGS sequence"/>
</dbReference>
<accession>A0A5R8LNP0</accession>